<dbReference type="AlphaFoldDB" id="A0AAD7Z7W8"/>
<evidence type="ECO:0000256" key="1">
    <source>
        <dbReference type="ARBA" id="ARBA00010701"/>
    </source>
</evidence>
<keyword evidence="6" id="KW-0325">Glycoprotein</keyword>
<evidence type="ECO:0000259" key="8">
    <source>
        <dbReference type="Pfam" id="PF04083"/>
    </source>
</evidence>
<feature type="signal peptide" evidence="7">
    <location>
        <begin position="1"/>
        <end position="21"/>
    </location>
</feature>
<dbReference type="GO" id="GO:0016787">
    <property type="term" value="F:hydrolase activity"/>
    <property type="evidence" value="ECO:0007669"/>
    <property type="project" value="UniProtKB-KW"/>
</dbReference>
<dbReference type="PANTHER" id="PTHR11005">
    <property type="entry name" value="LYSOSOMAL ACID LIPASE-RELATED"/>
    <property type="match status" value="1"/>
</dbReference>
<sequence>MATLQMRTALVVFCLMAVSHAMSVPETREKNPDADLGTMELITKWGYPAEAHTVQTEDGYLLTVHRIPHGKGMDKATKGSIMVQHGLLCSSADWIYTGPEKSFAFILADAGYDVWLGNARGNTYSKSHVSLSNSDDDFWKFSWHEMGKYDLPAVIDYIIGKTGVEKIYYAGHSQGTTMFYVMGSERPEYNDKIRAMFSLAPVAYMSNMKSPIFKLLAPFSSQLQWALNLIGVYEFLPQTELFSAIGQLACNDEAITQEICSNVLFLIGGYNSEQLNRTILPLILGHTPAGASTRQLVHYAQGIVSGNFRQYDFGSITNLFKYGSLKAPAYDLSKVTAPVALHYSDNDWLAAVVDVKQLYKELKNPIGLFRVPLAAFNHLDYMWATDAPTLVYNTAGRMFGRIRHYLRRLRSCFRGFIAENSGRPLIRSQQLLTVNQLTSDWNDPKINKLKLYPSAIRATITVTLTRSTRAPCGQLENYTAAEAGTVLNFTSNVHTEADVTVIFQLGDCVVTMILIVVLLQLAAATGIRHTEDTPFNPDVYLTTPQIIRRHGYPAESHTIETEDGYLLTLHRIPHGKYRKYNSSRIPVFLQHGLLAASDCWTTNGPNKSLAYILSDLGYDVWLGNARGNTYSRGHVSLSISDPKYWNFSFHEMGIYDLPAAIDFVLNVTGHKTLFYIGHSMGTTMFYVMASTRPEYNSKIQLMVSLAPVAFVGHVKSPIRLLVPFRNDLEFISKYLGDGEFLPHNKILDWISKYGCEIITTEEKICEEWIFVLSGFDPAQFNMTLLPVILGHNPAGTSTKTIIHYAQEIHSGKFQHFDEGTKDDYMNEEPQVYDLSKISVPIDLHYADNDWLASPIDVMHLANKLSNEVGLNKIPFEKFNHVDFIWAKNAYVLAYKKVLEVLEKYEPTDDNVKAKEAEKMKKKGRMV</sequence>
<keyword evidence="10" id="KW-1185">Reference proteome</keyword>
<protein>
    <recommendedName>
        <fullName evidence="8">Partial AB-hydrolase lipase domain-containing protein</fullName>
    </recommendedName>
</protein>
<name>A0AAD7Z7W8_DIPPU</name>
<accession>A0AAD7Z7W8</accession>
<dbReference type="Pfam" id="PF04083">
    <property type="entry name" value="Abhydro_lipase"/>
    <property type="match status" value="2"/>
</dbReference>
<dbReference type="InterPro" id="IPR029058">
    <property type="entry name" value="AB_hydrolase_fold"/>
</dbReference>
<evidence type="ECO:0000256" key="6">
    <source>
        <dbReference type="ARBA" id="ARBA00023180"/>
    </source>
</evidence>
<proteinExistence type="inferred from homology"/>
<evidence type="ECO:0000256" key="5">
    <source>
        <dbReference type="ARBA" id="ARBA00023098"/>
    </source>
</evidence>
<dbReference type="Gene3D" id="3.40.50.1820">
    <property type="entry name" value="alpha/beta hydrolase"/>
    <property type="match status" value="2"/>
</dbReference>
<reference evidence="9" key="1">
    <citation type="journal article" date="2023" name="IScience">
        <title>Live-bearing cockroach genome reveals convergent evolutionary mechanisms linked to viviparity in insects and beyond.</title>
        <authorList>
            <person name="Fouks B."/>
            <person name="Harrison M.C."/>
            <person name="Mikhailova A.A."/>
            <person name="Marchal E."/>
            <person name="English S."/>
            <person name="Carruthers M."/>
            <person name="Jennings E.C."/>
            <person name="Chiamaka E.L."/>
            <person name="Frigard R.A."/>
            <person name="Pippel M."/>
            <person name="Attardo G.M."/>
            <person name="Benoit J.B."/>
            <person name="Bornberg-Bauer E."/>
            <person name="Tobe S.S."/>
        </authorList>
    </citation>
    <scope>NUCLEOTIDE SEQUENCE</scope>
    <source>
        <strain evidence="9">Stay&amp;Tobe</strain>
    </source>
</reference>
<keyword evidence="4" id="KW-0442">Lipid degradation</keyword>
<dbReference type="SUPFAM" id="SSF53474">
    <property type="entry name" value="alpha/beta-Hydrolases"/>
    <property type="match status" value="2"/>
</dbReference>
<keyword evidence="5" id="KW-0443">Lipid metabolism</keyword>
<feature type="domain" description="Partial AB-hydrolase lipase" evidence="8">
    <location>
        <begin position="39"/>
        <end position="96"/>
    </location>
</feature>
<dbReference type="Proteomes" id="UP001233999">
    <property type="component" value="Unassembled WGS sequence"/>
</dbReference>
<organism evidence="9 10">
    <name type="scientific">Diploptera punctata</name>
    <name type="common">Pacific beetle cockroach</name>
    <dbReference type="NCBI Taxonomy" id="6984"/>
    <lineage>
        <taxon>Eukaryota</taxon>
        <taxon>Metazoa</taxon>
        <taxon>Ecdysozoa</taxon>
        <taxon>Arthropoda</taxon>
        <taxon>Hexapoda</taxon>
        <taxon>Insecta</taxon>
        <taxon>Pterygota</taxon>
        <taxon>Neoptera</taxon>
        <taxon>Polyneoptera</taxon>
        <taxon>Dictyoptera</taxon>
        <taxon>Blattodea</taxon>
        <taxon>Blaberoidea</taxon>
        <taxon>Blaberidae</taxon>
        <taxon>Diplopterinae</taxon>
        <taxon>Diploptera</taxon>
    </lineage>
</organism>
<comment type="similarity">
    <text evidence="1">Belongs to the AB hydrolase superfamily. Lipase family.</text>
</comment>
<evidence type="ECO:0000256" key="2">
    <source>
        <dbReference type="ARBA" id="ARBA00022729"/>
    </source>
</evidence>
<keyword evidence="3" id="KW-0378">Hydrolase</keyword>
<dbReference type="EMBL" id="JASPKZ010009832">
    <property type="protein sequence ID" value="KAJ9575526.1"/>
    <property type="molecule type" value="Genomic_DNA"/>
</dbReference>
<evidence type="ECO:0000313" key="10">
    <source>
        <dbReference type="Proteomes" id="UP001233999"/>
    </source>
</evidence>
<evidence type="ECO:0000313" key="9">
    <source>
        <dbReference type="EMBL" id="KAJ9575526.1"/>
    </source>
</evidence>
<keyword evidence="2 7" id="KW-0732">Signal</keyword>
<evidence type="ECO:0000256" key="4">
    <source>
        <dbReference type="ARBA" id="ARBA00022963"/>
    </source>
</evidence>
<dbReference type="FunFam" id="3.40.50.1820:FF:000021">
    <property type="entry name" value="Lipase"/>
    <property type="match status" value="2"/>
</dbReference>
<gene>
    <name evidence="9" type="ORF">L9F63_007596</name>
</gene>
<comment type="caution">
    <text evidence="9">The sequence shown here is derived from an EMBL/GenBank/DDBJ whole genome shotgun (WGS) entry which is preliminary data.</text>
</comment>
<feature type="chain" id="PRO_5042043519" description="Partial AB-hydrolase lipase domain-containing protein" evidence="7">
    <location>
        <begin position="22"/>
        <end position="926"/>
    </location>
</feature>
<dbReference type="InterPro" id="IPR006693">
    <property type="entry name" value="AB_hydrolase_lipase"/>
</dbReference>
<evidence type="ECO:0000256" key="7">
    <source>
        <dbReference type="SAM" id="SignalP"/>
    </source>
</evidence>
<evidence type="ECO:0000256" key="3">
    <source>
        <dbReference type="ARBA" id="ARBA00022801"/>
    </source>
</evidence>
<dbReference type="GO" id="GO:0016042">
    <property type="term" value="P:lipid catabolic process"/>
    <property type="evidence" value="ECO:0007669"/>
    <property type="project" value="UniProtKB-KW"/>
</dbReference>
<reference evidence="9" key="2">
    <citation type="submission" date="2023-05" db="EMBL/GenBank/DDBJ databases">
        <authorList>
            <person name="Fouks B."/>
        </authorList>
    </citation>
    <scope>NUCLEOTIDE SEQUENCE</scope>
    <source>
        <strain evidence="9">Stay&amp;Tobe</strain>
        <tissue evidence="9">Testes</tissue>
    </source>
</reference>
<feature type="domain" description="Partial AB-hydrolase lipase" evidence="8">
    <location>
        <begin position="543"/>
        <end position="604"/>
    </location>
</feature>